<name>A0A6G1JYF8_9PLEO</name>
<proteinExistence type="predicted"/>
<dbReference type="InterPro" id="IPR000073">
    <property type="entry name" value="AB_hydrolase_1"/>
</dbReference>
<dbReference type="Gene3D" id="3.40.50.1820">
    <property type="entry name" value="alpha/beta hydrolase"/>
    <property type="match status" value="1"/>
</dbReference>
<evidence type="ECO:0000313" key="2">
    <source>
        <dbReference type="EMBL" id="KAF2705646.1"/>
    </source>
</evidence>
<dbReference type="SUPFAM" id="SSF53474">
    <property type="entry name" value="alpha/beta-Hydrolases"/>
    <property type="match status" value="1"/>
</dbReference>
<keyword evidence="3" id="KW-1185">Reference proteome</keyword>
<keyword evidence="2" id="KW-0378">Hydrolase</keyword>
<dbReference type="InterPro" id="IPR052897">
    <property type="entry name" value="Sec-Metab_Biosynth_Hydrolase"/>
</dbReference>
<feature type="domain" description="AB hydrolase-1" evidence="1">
    <location>
        <begin position="7"/>
        <end position="244"/>
    </location>
</feature>
<evidence type="ECO:0000313" key="3">
    <source>
        <dbReference type="Proteomes" id="UP000799428"/>
    </source>
</evidence>
<evidence type="ECO:0000259" key="1">
    <source>
        <dbReference type="Pfam" id="PF12697"/>
    </source>
</evidence>
<gene>
    <name evidence="2" type="ORF">K504DRAFT_387552</name>
</gene>
<dbReference type="AlphaFoldDB" id="A0A6G1JYF8"/>
<dbReference type="Proteomes" id="UP000799428">
    <property type="component" value="Unassembled WGS sequence"/>
</dbReference>
<dbReference type="PANTHER" id="PTHR37017:SF13">
    <property type="entry name" value="AB HYDROLASE-1 DOMAIN-CONTAINING PROTEIN"/>
    <property type="match status" value="1"/>
</dbReference>
<organism evidence="2 3">
    <name type="scientific">Pleomassaria siparia CBS 279.74</name>
    <dbReference type="NCBI Taxonomy" id="1314801"/>
    <lineage>
        <taxon>Eukaryota</taxon>
        <taxon>Fungi</taxon>
        <taxon>Dikarya</taxon>
        <taxon>Ascomycota</taxon>
        <taxon>Pezizomycotina</taxon>
        <taxon>Dothideomycetes</taxon>
        <taxon>Pleosporomycetidae</taxon>
        <taxon>Pleosporales</taxon>
        <taxon>Pleomassariaceae</taxon>
        <taxon>Pleomassaria</taxon>
    </lineage>
</organism>
<reference evidence="2" key="1">
    <citation type="journal article" date="2020" name="Stud. Mycol.">
        <title>101 Dothideomycetes genomes: a test case for predicting lifestyles and emergence of pathogens.</title>
        <authorList>
            <person name="Haridas S."/>
            <person name="Albert R."/>
            <person name="Binder M."/>
            <person name="Bloem J."/>
            <person name="Labutti K."/>
            <person name="Salamov A."/>
            <person name="Andreopoulos B."/>
            <person name="Baker S."/>
            <person name="Barry K."/>
            <person name="Bills G."/>
            <person name="Bluhm B."/>
            <person name="Cannon C."/>
            <person name="Castanera R."/>
            <person name="Culley D."/>
            <person name="Daum C."/>
            <person name="Ezra D."/>
            <person name="Gonzalez J."/>
            <person name="Henrissat B."/>
            <person name="Kuo A."/>
            <person name="Liang C."/>
            <person name="Lipzen A."/>
            <person name="Lutzoni F."/>
            <person name="Magnuson J."/>
            <person name="Mondo S."/>
            <person name="Nolan M."/>
            <person name="Ohm R."/>
            <person name="Pangilinan J."/>
            <person name="Park H.-J."/>
            <person name="Ramirez L."/>
            <person name="Alfaro M."/>
            <person name="Sun H."/>
            <person name="Tritt A."/>
            <person name="Yoshinaga Y."/>
            <person name="Zwiers L.-H."/>
            <person name="Turgeon B."/>
            <person name="Goodwin S."/>
            <person name="Spatafora J."/>
            <person name="Crous P."/>
            <person name="Grigoriev I."/>
        </authorList>
    </citation>
    <scope>NUCLEOTIDE SEQUENCE</scope>
    <source>
        <strain evidence="2">CBS 279.74</strain>
    </source>
</reference>
<dbReference type="GO" id="GO:0016787">
    <property type="term" value="F:hydrolase activity"/>
    <property type="evidence" value="ECO:0007669"/>
    <property type="project" value="UniProtKB-KW"/>
</dbReference>
<sequence>MATKPTFVLVPGSFSKPEFYDNIVELIRTKGYEIQVVAIVTVGKKPGMPPSMYDDAAVISEAVTKYADEGKDVVLLAHSYGGIPITESMKDVSKTNREKAGEKGGVVRLGYMTCLVPSVGMSAGALIASANAPATENFEGWLHIQSAEVAAAIVFNDLPLEDGVTLANKFSQHSGVSFDNELTYAGYNDVPVSYLFCENDKCVPVEVQQKGIENIEASSGNKVEVTKISTDHCPMVGKPDLVVDWIVGLSGK</sequence>
<dbReference type="OrthoDB" id="1263307at2759"/>
<accession>A0A6G1JYF8</accession>
<dbReference type="EMBL" id="MU005778">
    <property type="protein sequence ID" value="KAF2705646.1"/>
    <property type="molecule type" value="Genomic_DNA"/>
</dbReference>
<dbReference type="InterPro" id="IPR029058">
    <property type="entry name" value="AB_hydrolase_fold"/>
</dbReference>
<dbReference type="Pfam" id="PF12697">
    <property type="entry name" value="Abhydrolase_6"/>
    <property type="match status" value="1"/>
</dbReference>
<protein>
    <submittedName>
        <fullName evidence="2">Alpha/beta-hydrolase</fullName>
    </submittedName>
</protein>
<dbReference type="PANTHER" id="PTHR37017">
    <property type="entry name" value="AB HYDROLASE-1 DOMAIN-CONTAINING PROTEIN-RELATED"/>
    <property type="match status" value="1"/>
</dbReference>